<keyword evidence="3" id="KW-0520">NAD</keyword>
<sequence length="324" mass="34722">MQGVFLDIETIKPSELDLSALRAALSGWTFHDRTAPEQVAERLAGAAVAVTNKVVIDRATMDACPDLKFIGISATGTNNVDLDAAREKGIVVSNVVGYSTATVAQHAMALMLGLATQWHRYDRDAQRGRWSESTMFCRMDYPVVDLAGRTLGIIGYGALGQRVAAIARALGMDVLVAASLRPDASPAPDRVPLPEFLRRADVISLHCPLTEDTQGLVNDDFLAAMRPGAFLINTARGPLVDEAALERSLRAGHLGGAALDVLSQEPPAADHPLLSGDVPNLIVTPHSAWVSTECRQRMVDQVVENIHAWRNGRPVNVVNGLQGA</sequence>
<dbReference type="HOGENOM" id="CLU_019796_1_3_6"/>
<dbReference type="KEGG" id="adi:B5T_04165"/>
<dbReference type="eggNOG" id="COG1052">
    <property type="taxonomic scope" value="Bacteria"/>
</dbReference>
<dbReference type="InterPro" id="IPR050418">
    <property type="entry name" value="D-iso_2-hydroxyacid_DH_PdxB"/>
</dbReference>
<dbReference type="NCBIfam" id="NF005069">
    <property type="entry name" value="PRK06487.1"/>
    <property type="match status" value="1"/>
</dbReference>
<feature type="domain" description="D-isomer specific 2-hydroxyacid dehydrogenase NAD-binding" evidence="6">
    <location>
        <begin position="108"/>
        <end position="288"/>
    </location>
</feature>
<evidence type="ECO:0000256" key="3">
    <source>
        <dbReference type="ARBA" id="ARBA00023027"/>
    </source>
</evidence>
<evidence type="ECO:0000256" key="1">
    <source>
        <dbReference type="ARBA" id="ARBA00005854"/>
    </source>
</evidence>
<dbReference type="OrthoDB" id="9805416at2"/>
<dbReference type="EMBL" id="CP003466">
    <property type="protein sequence ID" value="AFT72425.1"/>
    <property type="molecule type" value="Genomic_DNA"/>
</dbReference>
<keyword evidence="2 4" id="KW-0560">Oxidoreductase</keyword>
<evidence type="ECO:0000259" key="6">
    <source>
        <dbReference type="Pfam" id="PF02826"/>
    </source>
</evidence>
<feature type="domain" description="D-isomer specific 2-hydroxyacid dehydrogenase catalytic" evidence="5">
    <location>
        <begin position="28"/>
        <end position="319"/>
    </location>
</feature>
<dbReference type="SUPFAM" id="SSF51735">
    <property type="entry name" value="NAD(P)-binding Rossmann-fold domains"/>
    <property type="match status" value="1"/>
</dbReference>
<dbReference type="SUPFAM" id="SSF52283">
    <property type="entry name" value="Formate/glycerate dehydrogenase catalytic domain-like"/>
    <property type="match status" value="1"/>
</dbReference>
<accession>K0CJ48</accession>
<reference evidence="7 8" key="1">
    <citation type="journal article" date="2012" name="J. Bacteriol.">
        <title>Complete genome sequence of Alcanivorax dieselolei type strain B5.</title>
        <authorList>
            <person name="Lai Q."/>
            <person name="Li W."/>
            <person name="Shao Z."/>
        </authorList>
    </citation>
    <scope>NUCLEOTIDE SEQUENCE [LARGE SCALE GENOMIC DNA]</scope>
    <source>
        <strain evidence="8">DSM 16502 / CGMCC 1.3690 / B-5</strain>
    </source>
</reference>
<gene>
    <name evidence="7" type="primary">hprA</name>
    <name evidence="7" type="ordered locus">B5T_04165</name>
</gene>
<dbReference type="InterPro" id="IPR036291">
    <property type="entry name" value="NAD(P)-bd_dom_sf"/>
</dbReference>
<dbReference type="InterPro" id="IPR029753">
    <property type="entry name" value="D-isomer_DH_CS"/>
</dbReference>
<evidence type="ECO:0000313" key="7">
    <source>
        <dbReference type="EMBL" id="AFT72425.1"/>
    </source>
</evidence>
<dbReference type="Proteomes" id="UP000006286">
    <property type="component" value="Chromosome"/>
</dbReference>
<evidence type="ECO:0000259" key="5">
    <source>
        <dbReference type="Pfam" id="PF00389"/>
    </source>
</evidence>
<dbReference type="CDD" id="cd12162">
    <property type="entry name" value="2-Hacid_dh_4"/>
    <property type="match status" value="1"/>
</dbReference>
<organism evidence="7 8">
    <name type="scientific">Alcanivorax dieselolei (strain DSM 16502 / CGMCC 1.3690 / MCCC 1A00001 / B-5)</name>
    <name type="common">Alloalcanivorax dieselolei</name>
    <dbReference type="NCBI Taxonomy" id="930169"/>
    <lineage>
        <taxon>Bacteria</taxon>
        <taxon>Pseudomonadati</taxon>
        <taxon>Pseudomonadota</taxon>
        <taxon>Gammaproteobacteria</taxon>
        <taxon>Oceanospirillales</taxon>
        <taxon>Alcanivoracaceae</taxon>
        <taxon>Alloalcanivorax</taxon>
    </lineage>
</organism>
<protein>
    <submittedName>
        <fullName evidence="7">D-isomer specific 2-hydroxyacid dehydrogenase, catalytic domain, putative</fullName>
    </submittedName>
</protein>
<dbReference type="PANTHER" id="PTHR43761">
    <property type="entry name" value="D-ISOMER SPECIFIC 2-HYDROXYACID DEHYDROGENASE FAMILY PROTEIN (AFU_ORTHOLOGUE AFUA_1G13630)"/>
    <property type="match status" value="1"/>
</dbReference>
<keyword evidence="8" id="KW-1185">Reference proteome</keyword>
<dbReference type="Pfam" id="PF00389">
    <property type="entry name" value="2-Hacid_dh"/>
    <property type="match status" value="1"/>
</dbReference>
<dbReference type="PROSITE" id="PS00670">
    <property type="entry name" value="D_2_HYDROXYACID_DH_2"/>
    <property type="match status" value="1"/>
</dbReference>
<dbReference type="STRING" id="930169.B5T_04165"/>
<dbReference type="InterPro" id="IPR006140">
    <property type="entry name" value="D-isomer_DH_NAD-bd"/>
</dbReference>
<dbReference type="InterPro" id="IPR006139">
    <property type="entry name" value="D-isomer_2_OHA_DH_cat_dom"/>
</dbReference>
<evidence type="ECO:0000256" key="2">
    <source>
        <dbReference type="ARBA" id="ARBA00023002"/>
    </source>
</evidence>
<dbReference type="AlphaFoldDB" id="K0CJ48"/>
<dbReference type="PANTHER" id="PTHR43761:SF1">
    <property type="entry name" value="D-ISOMER SPECIFIC 2-HYDROXYACID DEHYDROGENASE CATALYTIC DOMAIN-CONTAINING PROTEIN-RELATED"/>
    <property type="match status" value="1"/>
</dbReference>
<proteinExistence type="inferred from homology"/>
<dbReference type="Gene3D" id="3.40.50.720">
    <property type="entry name" value="NAD(P)-binding Rossmann-like Domain"/>
    <property type="match status" value="2"/>
</dbReference>
<dbReference type="GO" id="GO:0051287">
    <property type="term" value="F:NAD binding"/>
    <property type="evidence" value="ECO:0007669"/>
    <property type="project" value="InterPro"/>
</dbReference>
<comment type="similarity">
    <text evidence="1 4">Belongs to the D-isomer specific 2-hydroxyacid dehydrogenase family.</text>
</comment>
<dbReference type="PATRIC" id="fig|930169.3.peg.4127"/>
<dbReference type="PROSITE" id="PS00671">
    <property type="entry name" value="D_2_HYDROXYACID_DH_3"/>
    <property type="match status" value="1"/>
</dbReference>
<evidence type="ECO:0000313" key="8">
    <source>
        <dbReference type="Proteomes" id="UP000006286"/>
    </source>
</evidence>
<name>K0CJ48_ALCDB</name>
<dbReference type="GO" id="GO:0016616">
    <property type="term" value="F:oxidoreductase activity, acting on the CH-OH group of donors, NAD or NADP as acceptor"/>
    <property type="evidence" value="ECO:0007669"/>
    <property type="project" value="InterPro"/>
</dbReference>
<dbReference type="Pfam" id="PF02826">
    <property type="entry name" value="2-Hacid_dh_C"/>
    <property type="match status" value="1"/>
</dbReference>
<dbReference type="RefSeq" id="WP_014996476.1">
    <property type="nucleotide sequence ID" value="NC_018691.1"/>
</dbReference>
<evidence type="ECO:0000256" key="4">
    <source>
        <dbReference type="RuleBase" id="RU003719"/>
    </source>
</evidence>